<sequence>MASVEASSAETRQSRFEQGVALSLNLWPALTLAVQNNWGGPDSADKRDWFAGQVAEQFPDLAKSATAKPTPTQQKAGGDAAAAAAAAAAEAEGEPDVEYIETLILQVMLDEFEVNVDDDSAFDVATEIMRLRSQCARGNFEDVDRLLTRWQGKKGAKVEGLFKKGEDQDEDTDWDDTDGEEDGSDDDMDDAPPLVEAPKKEKAPPEVDDDGFTKVQRKR</sequence>
<feature type="region of interest" description="Disordered" evidence="3">
    <location>
        <begin position="159"/>
        <end position="219"/>
    </location>
</feature>
<gene>
    <name evidence="4" type="ORF">VSDG_01461</name>
</gene>
<dbReference type="STRING" id="252740.A0A423WJL3"/>
<evidence type="ECO:0008006" key="6">
    <source>
        <dbReference type="Google" id="ProtNLM"/>
    </source>
</evidence>
<dbReference type="InterPro" id="IPR019398">
    <property type="entry name" value="Pre-rRNA_process_TSR2"/>
</dbReference>
<proteinExistence type="inferred from homology"/>
<dbReference type="GO" id="GO:0006364">
    <property type="term" value="P:rRNA processing"/>
    <property type="evidence" value="ECO:0007669"/>
    <property type="project" value="UniProtKB-KW"/>
</dbReference>
<keyword evidence="5" id="KW-1185">Reference proteome</keyword>
<dbReference type="Pfam" id="PF10273">
    <property type="entry name" value="WGG"/>
    <property type="match status" value="1"/>
</dbReference>
<accession>A0A423WJL3</accession>
<dbReference type="AlphaFoldDB" id="A0A423WJL3"/>
<evidence type="ECO:0000256" key="2">
    <source>
        <dbReference type="ARBA" id="ARBA00022552"/>
    </source>
</evidence>
<comment type="caution">
    <text evidence="4">The sequence shown here is derived from an EMBL/GenBank/DDBJ whole genome shotgun (WGS) entry which is preliminary data.</text>
</comment>
<name>A0A423WJL3_CYTCH</name>
<comment type="similarity">
    <text evidence="1">Belongs to the TSR2 family.</text>
</comment>
<keyword evidence="2" id="KW-0698">rRNA processing</keyword>
<dbReference type="OrthoDB" id="263560at2759"/>
<evidence type="ECO:0000313" key="5">
    <source>
        <dbReference type="Proteomes" id="UP000284375"/>
    </source>
</evidence>
<feature type="compositionally biased region" description="Acidic residues" evidence="3">
    <location>
        <begin position="167"/>
        <end position="190"/>
    </location>
</feature>
<dbReference type="PANTHER" id="PTHR21250">
    <property type="entry name" value="PRE-RRNA-PROCESSING PROTEIN TSR2 HOMOLOG"/>
    <property type="match status" value="1"/>
</dbReference>
<evidence type="ECO:0000256" key="3">
    <source>
        <dbReference type="SAM" id="MobiDB-lite"/>
    </source>
</evidence>
<evidence type="ECO:0000313" key="4">
    <source>
        <dbReference type="EMBL" id="ROW03546.1"/>
    </source>
</evidence>
<protein>
    <recommendedName>
        <fullName evidence="6">Pre-rRNA-processing protein TSR2</fullName>
    </recommendedName>
</protein>
<organism evidence="4 5">
    <name type="scientific">Cytospora chrysosperma</name>
    <name type="common">Cytospora canker fungus</name>
    <name type="synonym">Sphaeria chrysosperma</name>
    <dbReference type="NCBI Taxonomy" id="252740"/>
    <lineage>
        <taxon>Eukaryota</taxon>
        <taxon>Fungi</taxon>
        <taxon>Dikarya</taxon>
        <taxon>Ascomycota</taxon>
        <taxon>Pezizomycotina</taxon>
        <taxon>Sordariomycetes</taxon>
        <taxon>Sordariomycetidae</taxon>
        <taxon>Diaporthales</taxon>
        <taxon>Cytosporaceae</taxon>
        <taxon>Cytospora</taxon>
    </lineage>
</organism>
<reference evidence="4 5" key="1">
    <citation type="submission" date="2015-09" db="EMBL/GenBank/DDBJ databases">
        <title>Host preference determinants of Valsa canker pathogens revealed by comparative genomics.</title>
        <authorList>
            <person name="Yin Z."/>
            <person name="Huang L."/>
        </authorList>
    </citation>
    <scope>NUCLEOTIDE SEQUENCE [LARGE SCALE GENOMIC DNA]</scope>
    <source>
        <strain evidence="4 5">YSFL</strain>
    </source>
</reference>
<dbReference type="Proteomes" id="UP000284375">
    <property type="component" value="Unassembled WGS sequence"/>
</dbReference>
<dbReference type="EMBL" id="LJZO01000003">
    <property type="protein sequence ID" value="ROW03546.1"/>
    <property type="molecule type" value="Genomic_DNA"/>
</dbReference>
<evidence type="ECO:0000256" key="1">
    <source>
        <dbReference type="ARBA" id="ARBA00006524"/>
    </source>
</evidence>